<dbReference type="Pfam" id="PF13206">
    <property type="entry name" value="VSG_B"/>
    <property type="match status" value="1"/>
</dbReference>
<evidence type="ECO:0000256" key="7">
    <source>
        <dbReference type="ARBA" id="ARBA00023180"/>
    </source>
</evidence>
<dbReference type="GO" id="GO:0098552">
    <property type="term" value="C:side of membrane"/>
    <property type="evidence" value="ECO:0007669"/>
    <property type="project" value="UniProtKB-KW"/>
</dbReference>
<keyword evidence="8" id="KW-0449">Lipoprotein</keyword>
<evidence type="ECO:0000313" key="11">
    <source>
        <dbReference type="EMBL" id="AGH59809.1"/>
    </source>
</evidence>
<evidence type="ECO:0000256" key="1">
    <source>
        <dbReference type="ARBA" id="ARBA00002523"/>
    </source>
</evidence>
<keyword evidence="3" id="KW-1003">Cell membrane</keyword>
<name>M4SV04_9TRYP</name>
<keyword evidence="5" id="KW-0732">Signal</keyword>
<evidence type="ECO:0000256" key="9">
    <source>
        <dbReference type="SAM" id="MobiDB-lite"/>
    </source>
</evidence>
<dbReference type="AlphaFoldDB" id="M4SV04"/>
<evidence type="ECO:0000259" key="10">
    <source>
        <dbReference type="Pfam" id="PF13206"/>
    </source>
</evidence>
<feature type="compositionally biased region" description="Polar residues" evidence="9">
    <location>
        <begin position="10"/>
        <end position="24"/>
    </location>
</feature>
<evidence type="ECO:0000256" key="5">
    <source>
        <dbReference type="ARBA" id="ARBA00022729"/>
    </source>
</evidence>
<sequence>TRRRTEITENIKQQSPNSGLSTKQQFSMSNMKQYSKPLVAIRCKEALKLLETASLCCAHNVEATDAEAKNLAELNDICELIKTADAPVPQLTITPLDDTAITRIEEINITLVDPEWTSTFAPDKIKEKTDAPACAAAGKGEKCKADWLKWKTLAHDTKTKESRPNQPLIAAEKLMSAQGRTAAAAAAALAEQAAEIKTAFSDSYPQTAQELTQQFKKAMQKAAYGTDKAPAAASSNCDPPGATDRKTACGLPNVGKALCQAAICLCAKGNAGNTPMAES</sequence>
<feature type="region of interest" description="Disordered" evidence="9">
    <location>
        <begin position="1"/>
        <end position="24"/>
    </location>
</feature>
<evidence type="ECO:0000256" key="8">
    <source>
        <dbReference type="ARBA" id="ARBA00023288"/>
    </source>
</evidence>
<dbReference type="GO" id="GO:0005886">
    <property type="term" value="C:plasma membrane"/>
    <property type="evidence" value="ECO:0007669"/>
    <property type="project" value="UniProtKB-SubCell"/>
</dbReference>
<dbReference type="VEuPathDB" id="TriTrypDB:Tb11.v5.0113"/>
<evidence type="ECO:0000256" key="3">
    <source>
        <dbReference type="ARBA" id="ARBA00022475"/>
    </source>
</evidence>
<proteinExistence type="predicted"/>
<dbReference type="EMBL" id="KC612378">
    <property type="protein sequence ID" value="AGH59809.1"/>
    <property type="molecule type" value="Genomic_DNA"/>
</dbReference>
<comment type="subcellular location">
    <subcellularLocation>
        <location evidence="2">Cell membrane</location>
        <topology evidence="2">Lipid-anchor</topology>
        <topology evidence="2">GPI-anchor</topology>
    </subcellularLocation>
</comment>
<feature type="domain" description="Trypanosome variant surface glycoprotein B-type N-terminal" evidence="10">
    <location>
        <begin position="55"/>
        <end position="273"/>
    </location>
</feature>
<comment type="function">
    <text evidence="1">VSG forms a coat on the surface of the parasite. The trypanosome evades the immune response of the host by expressing a series of antigenically distinct VSGs from an estimated 1000 VSG genes.</text>
</comment>
<dbReference type="InterPro" id="IPR025932">
    <property type="entry name" value="Trypano_VSG_B_N_dom"/>
</dbReference>
<organism evidence="11">
    <name type="scientific">Trypanosoma brucei</name>
    <dbReference type="NCBI Taxonomy" id="5691"/>
    <lineage>
        <taxon>Eukaryota</taxon>
        <taxon>Discoba</taxon>
        <taxon>Euglenozoa</taxon>
        <taxon>Kinetoplastea</taxon>
        <taxon>Metakinetoplastina</taxon>
        <taxon>Trypanosomatida</taxon>
        <taxon>Trypanosomatidae</taxon>
        <taxon>Trypanosoma</taxon>
    </lineage>
</organism>
<evidence type="ECO:0000256" key="2">
    <source>
        <dbReference type="ARBA" id="ARBA00004609"/>
    </source>
</evidence>
<protein>
    <submittedName>
        <fullName evidence="11">Variant surface glycoprotein 3791</fullName>
    </submittedName>
</protein>
<evidence type="ECO:0000256" key="6">
    <source>
        <dbReference type="ARBA" id="ARBA00023136"/>
    </source>
</evidence>
<reference evidence="11" key="2">
    <citation type="journal article" date="2014" name="Mol. Biochem. Parasitol.">
        <title>Capturing the variant surface glycoprotein repertoire (the VSGnome) of Trypanosoma brucei Lister 427.</title>
        <authorList>
            <person name="Cross G.A."/>
            <person name="Kim H.S."/>
            <person name="Wickstead B."/>
        </authorList>
    </citation>
    <scope>NUCLEOTIDE SEQUENCE</scope>
    <source>
        <strain evidence="11">Lister 427</strain>
    </source>
</reference>
<keyword evidence="7" id="KW-0325">Glycoprotein</keyword>
<evidence type="ECO:0000256" key="4">
    <source>
        <dbReference type="ARBA" id="ARBA00022622"/>
    </source>
</evidence>
<dbReference type="VEuPathDB" id="TriTrypDB:Tb427_000433400"/>
<reference evidence="11" key="1">
    <citation type="submission" date="2013-02" db="EMBL/GenBank/DDBJ databases">
        <authorList>
            <person name="Cross G.A.M."/>
            <person name="Kim H.-S."/>
            <person name="Wickstead B."/>
        </authorList>
    </citation>
    <scope>NUCLEOTIDE SEQUENCE</scope>
    <source>
        <strain evidence="11">Lister 427</strain>
    </source>
</reference>
<keyword evidence="4" id="KW-0336">GPI-anchor</keyword>
<accession>M4SV04</accession>
<feature type="non-terminal residue" evidence="11">
    <location>
        <position position="1"/>
    </location>
</feature>
<keyword evidence="6" id="KW-0472">Membrane</keyword>